<organism evidence="2 3">
    <name type="scientific">Vulgatibacter incomptus</name>
    <dbReference type="NCBI Taxonomy" id="1391653"/>
    <lineage>
        <taxon>Bacteria</taxon>
        <taxon>Pseudomonadati</taxon>
        <taxon>Myxococcota</taxon>
        <taxon>Myxococcia</taxon>
        <taxon>Myxococcales</taxon>
        <taxon>Cystobacterineae</taxon>
        <taxon>Vulgatibacteraceae</taxon>
        <taxon>Vulgatibacter</taxon>
    </lineage>
</organism>
<dbReference type="RefSeq" id="WP_050724976.1">
    <property type="nucleotide sequence ID" value="NZ_CP012332.1"/>
</dbReference>
<feature type="transmembrane region" description="Helical" evidence="1">
    <location>
        <begin position="50"/>
        <end position="73"/>
    </location>
</feature>
<keyword evidence="1" id="KW-1133">Transmembrane helix</keyword>
<sequence length="110" mass="11789">MSEVRKPMDRLALSVAGVGLVLSWVPWLGLALSAVGLARAYHTRRRARIGLAMGIAVYGLVLGAVFTYLFLAFRPSEETPVERTRWDAFERLFHPDSGGSAGSGGGEGAL</sequence>
<dbReference type="AlphaFoldDB" id="A0A0K1PAJ1"/>
<keyword evidence="1" id="KW-0472">Membrane</keyword>
<evidence type="ECO:0000313" key="3">
    <source>
        <dbReference type="Proteomes" id="UP000055590"/>
    </source>
</evidence>
<evidence type="ECO:0000313" key="2">
    <source>
        <dbReference type="EMBL" id="AKU90535.1"/>
    </source>
</evidence>
<dbReference type="EMBL" id="CP012332">
    <property type="protein sequence ID" value="AKU90535.1"/>
    <property type="molecule type" value="Genomic_DNA"/>
</dbReference>
<reference evidence="2 3" key="1">
    <citation type="submission" date="2015-08" db="EMBL/GenBank/DDBJ databases">
        <authorList>
            <person name="Babu N.S."/>
            <person name="Beckwith C.J."/>
            <person name="Beseler K.G."/>
            <person name="Brison A."/>
            <person name="Carone J.V."/>
            <person name="Caskin T.P."/>
            <person name="Diamond M."/>
            <person name="Durham M.E."/>
            <person name="Foxe J.M."/>
            <person name="Go M."/>
            <person name="Henderson B.A."/>
            <person name="Jones I.B."/>
            <person name="McGettigan J.A."/>
            <person name="Micheletti S.J."/>
            <person name="Nasrallah M.E."/>
            <person name="Ortiz D."/>
            <person name="Piller C.R."/>
            <person name="Privatt S.R."/>
            <person name="Schneider S.L."/>
            <person name="Sharp S."/>
            <person name="Smith T.C."/>
            <person name="Stanton J.D."/>
            <person name="Ullery H.E."/>
            <person name="Wilson R.J."/>
            <person name="Serrano M.G."/>
            <person name="Buck G."/>
            <person name="Lee V."/>
            <person name="Wang Y."/>
            <person name="Carvalho R."/>
            <person name="Voegtly L."/>
            <person name="Shi R."/>
            <person name="Duckworth R."/>
            <person name="Johnson A."/>
            <person name="Loviza R."/>
            <person name="Walstead R."/>
            <person name="Shah Z."/>
            <person name="Kiflezghi M."/>
            <person name="Wade K."/>
            <person name="Ball S.L."/>
            <person name="Bradley K.W."/>
            <person name="Asai D.J."/>
            <person name="Bowman C.A."/>
            <person name="Russell D.A."/>
            <person name="Pope W.H."/>
            <person name="Jacobs-Sera D."/>
            <person name="Hendrix R.W."/>
            <person name="Hatfull G.F."/>
        </authorList>
    </citation>
    <scope>NUCLEOTIDE SEQUENCE [LARGE SCALE GENOMIC DNA]</scope>
    <source>
        <strain evidence="2 3">DSM 27710</strain>
    </source>
</reference>
<keyword evidence="3" id="KW-1185">Reference proteome</keyword>
<proteinExistence type="predicted"/>
<accession>A0A0K1PAJ1</accession>
<dbReference type="KEGG" id="vin:AKJ08_0922"/>
<protein>
    <submittedName>
        <fullName evidence="2">Uncharacterized protein</fullName>
    </submittedName>
</protein>
<keyword evidence="1" id="KW-0812">Transmembrane</keyword>
<dbReference type="Proteomes" id="UP000055590">
    <property type="component" value="Chromosome"/>
</dbReference>
<gene>
    <name evidence="2" type="ORF">AKJ08_0922</name>
</gene>
<evidence type="ECO:0000256" key="1">
    <source>
        <dbReference type="SAM" id="Phobius"/>
    </source>
</evidence>
<name>A0A0K1PAJ1_9BACT</name>
<dbReference type="STRING" id="1391653.AKJ08_0922"/>